<dbReference type="GO" id="GO:0005615">
    <property type="term" value="C:extracellular space"/>
    <property type="evidence" value="ECO:0007669"/>
    <property type="project" value="UniProtKB-KW"/>
</dbReference>
<dbReference type="InterPro" id="IPR001839">
    <property type="entry name" value="TGF-b_C"/>
</dbReference>
<evidence type="ECO:0000256" key="3">
    <source>
        <dbReference type="ARBA" id="ARBA00022514"/>
    </source>
</evidence>
<dbReference type="PROSITE" id="PS51362">
    <property type="entry name" value="TGF_BETA_2"/>
    <property type="match status" value="1"/>
</dbReference>
<name>A0A8C5QE14_9ANUR</name>
<comment type="subcellular location">
    <subcellularLocation>
        <location evidence="1">Secreted</location>
    </subcellularLocation>
</comment>
<sequence length="369" mass="42006">MVNISVYSLICLCILILLNPVDLNDSNQANDKETLCSSCTSRQNSTYLRLEAIKVQILNKLRLEQPPTISKDSIKHILPKAPPFQDIIDRYDVQRDESNEGSLEDDDYHAIVETVLIMPTEYEFPTEVTEKPSCCYFKFSSKIQLNKIAKAQLWVYLKPVQKPMTVVVQILRLIKPLKDGTRYTGIRGLKLEMIPGSGSWQSIDMKTVLQNWLRQSESNLRIEIKAPDGNGQDLAVTNNEEGLIPFMEVKIIDTPKRLRRDSCLDCDEFSTETACCRYPLTVDFEAFGWDWVLAPKKYKANYCSGECPYEHLQKFAHSHVVHQANPKRITGPCCSPTKLSAINMLYLNDEYEIIQGKIPGMVADRCGCI</sequence>
<evidence type="ECO:0000256" key="5">
    <source>
        <dbReference type="ARBA" id="ARBA00022685"/>
    </source>
</evidence>
<feature type="domain" description="TGF-beta family profile" evidence="15">
    <location>
        <begin position="257"/>
        <end position="369"/>
    </location>
</feature>
<feature type="chain" id="PRO_5034281009" description="Growth/differentiation factor 8" evidence="14">
    <location>
        <begin position="24"/>
        <end position="369"/>
    </location>
</feature>
<evidence type="ECO:0000313" key="17">
    <source>
        <dbReference type="Proteomes" id="UP000694569"/>
    </source>
</evidence>
<evidence type="ECO:0000259" key="15">
    <source>
        <dbReference type="PROSITE" id="PS51362"/>
    </source>
</evidence>
<dbReference type="GeneTree" id="ENSGT00940000160657"/>
<feature type="signal peptide" evidence="14">
    <location>
        <begin position="1"/>
        <end position="23"/>
    </location>
</feature>
<evidence type="ECO:0000256" key="9">
    <source>
        <dbReference type="ARBA" id="ARBA00023180"/>
    </source>
</evidence>
<comment type="similarity">
    <text evidence="2 13">Belongs to the TGF-beta family.</text>
</comment>
<keyword evidence="5" id="KW-0165">Cleavage on pair of basic residues</keyword>
<evidence type="ECO:0000256" key="12">
    <source>
        <dbReference type="ARBA" id="ARBA00031866"/>
    </source>
</evidence>
<evidence type="ECO:0000256" key="10">
    <source>
        <dbReference type="ARBA" id="ARBA00023756"/>
    </source>
</evidence>
<evidence type="ECO:0000256" key="2">
    <source>
        <dbReference type="ARBA" id="ARBA00006656"/>
    </source>
</evidence>
<dbReference type="FunFam" id="2.10.90.10:FF:000006">
    <property type="entry name" value="growth/differentiation factor 8"/>
    <property type="match status" value="1"/>
</dbReference>
<dbReference type="Pfam" id="PF00019">
    <property type="entry name" value="TGF_beta"/>
    <property type="match status" value="1"/>
</dbReference>
<dbReference type="GO" id="GO:0008083">
    <property type="term" value="F:growth factor activity"/>
    <property type="evidence" value="ECO:0007669"/>
    <property type="project" value="UniProtKB-KW"/>
</dbReference>
<comment type="function">
    <text evidence="10">Acts specifically as a negative regulator of skeletal muscle growth.</text>
</comment>
<evidence type="ECO:0000256" key="8">
    <source>
        <dbReference type="ARBA" id="ARBA00023157"/>
    </source>
</evidence>
<evidence type="ECO:0000256" key="7">
    <source>
        <dbReference type="ARBA" id="ARBA00023030"/>
    </source>
</evidence>
<dbReference type="Pfam" id="PF00688">
    <property type="entry name" value="TGFb_propeptide"/>
    <property type="match status" value="1"/>
</dbReference>
<dbReference type="InterPro" id="IPR015615">
    <property type="entry name" value="TGF-beta-rel"/>
</dbReference>
<evidence type="ECO:0000256" key="14">
    <source>
        <dbReference type="SAM" id="SignalP"/>
    </source>
</evidence>
<dbReference type="Gene3D" id="2.10.90.10">
    <property type="entry name" value="Cystine-knot cytokines"/>
    <property type="match status" value="1"/>
</dbReference>
<evidence type="ECO:0000256" key="6">
    <source>
        <dbReference type="ARBA" id="ARBA00022729"/>
    </source>
</evidence>
<dbReference type="GO" id="GO:0005125">
    <property type="term" value="F:cytokine activity"/>
    <property type="evidence" value="ECO:0007669"/>
    <property type="project" value="UniProtKB-KW"/>
</dbReference>
<keyword evidence="4" id="KW-0964">Secreted</keyword>
<evidence type="ECO:0000256" key="1">
    <source>
        <dbReference type="ARBA" id="ARBA00004613"/>
    </source>
</evidence>
<dbReference type="SMART" id="SM00204">
    <property type="entry name" value="TGFB"/>
    <property type="match status" value="1"/>
</dbReference>
<reference evidence="16" key="2">
    <citation type="submission" date="2025-09" db="UniProtKB">
        <authorList>
            <consortium name="Ensembl"/>
        </authorList>
    </citation>
    <scope>IDENTIFICATION</scope>
</reference>
<protein>
    <recommendedName>
        <fullName evidence="11">Growth/differentiation factor 8</fullName>
    </recommendedName>
    <alternativeName>
        <fullName evidence="12">Myostatin</fullName>
    </alternativeName>
</protein>
<keyword evidence="17" id="KW-1185">Reference proteome</keyword>
<dbReference type="OrthoDB" id="5948587at2759"/>
<keyword evidence="9" id="KW-0325">Glycoprotein</keyword>
<dbReference type="Proteomes" id="UP000694569">
    <property type="component" value="Unplaced"/>
</dbReference>
<dbReference type="InterPro" id="IPR001111">
    <property type="entry name" value="TGF-b_propeptide"/>
</dbReference>
<dbReference type="AlphaFoldDB" id="A0A8C5QE14"/>
<dbReference type="PROSITE" id="PS00250">
    <property type="entry name" value="TGF_BETA_1"/>
    <property type="match status" value="1"/>
</dbReference>
<keyword evidence="8" id="KW-1015">Disulfide bond</keyword>
<dbReference type="Ensembl" id="ENSLLET00000037833.1">
    <property type="protein sequence ID" value="ENSLLEP00000036431.1"/>
    <property type="gene ID" value="ENSLLEG00000023084.1"/>
</dbReference>
<dbReference type="PANTHER" id="PTHR11848:SF292">
    <property type="entry name" value="GROWTH_DIFFERENTIATION FACTOR 8"/>
    <property type="match status" value="1"/>
</dbReference>
<keyword evidence="7 13" id="KW-0339">Growth factor</keyword>
<dbReference type="Gene3D" id="2.60.120.970">
    <property type="match status" value="1"/>
</dbReference>
<reference evidence="16" key="1">
    <citation type="submission" date="2025-08" db="UniProtKB">
        <authorList>
            <consortium name="Ensembl"/>
        </authorList>
    </citation>
    <scope>IDENTIFICATION</scope>
</reference>
<dbReference type="InterPro" id="IPR029034">
    <property type="entry name" value="Cystine-knot_cytokine"/>
</dbReference>
<dbReference type="InterPro" id="IPR017948">
    <property type="entry name" value="TGFb_CS"/>
</dbReference>
<dbReference type="FunFam" id="2.60.120.970:FF:000001">
    <property type="entry name" value="Growth/differentiation factor 8"/>
    <property type="match status" value="1"/>
</dbReference>
<evidence type="ECO:0000256" key="4">
    <source>
        <dbReference type="ARBA" id="ARBA00022525"/>
    </source>
</evidence>
<evidence type="ECO:0000313" key="16">
    <source>
        <dbReference type="Ensembl" id="ENSLLEP00000036431.1"/>
    </source>
</evidence>
<evidence type="ECO:0000256" key="11">
    <source>
        <dbReference type="ARBA" id="ARBA00023852"/>
    </source>
</evidence>
<proteinExistence type="inferred from homology"/>
<keyword evidence="6 14" id="KW-0732">Signal</keyword>
<evidence type="ECO:0000256" key="13">
    <source>
        <dbReference type="RuleBase" id="RU000354"/>
    </source>
</evidence>
<dbReference type="SUPFAM" id="SSF57501">
    <property type="entry name" value="Cystine-knot cytokines"/>
    <property type="match status" value="1"/>
</dbReference>
<dbReference type="PANTHER" id="PTHR11848">
    <property type="entry name" value="TGF-BETA FAMILY"/>
    <property type="match status" value="1"/>
</dbReference>
<keyword evidence="3" id="KW-0202">Cytokine</keyword>
<accession>A0A8C5QE14</accession>
<organism evidence="16 17">
    <name type="scientific">Leptobrachium leishanense</name>
    <name type="common">Leishan spiny toad</name>
    <dbReference type="NCBI Taxonomy" id="445787"/>
    <lineage>
        <taxon>Eukaryota</taxon>
        <taxon>Metazoa</taxon>
        <taxon>Chordata</taxon>
        <taxon>Craniata</taxon>
        <taxon>Vertebrata</taxon>
        <taxon>Euteleostomi</taxon>
        <taxon>Amphibia</taxon>
        <taxon>Batrachia</taxon>
        <taxon>Anura</taxon>
        <taxon>Pelobatoidea</taxon>
        <taxon>Megophryidae</taxon>
        <taxon>Leptobrachium</taxon>
    </lineage>
</organism>